<organism evidence="22 23">
    <name type="scientific">Popillia japonica</name>
    <name type="common">Japanese beetle</name>
    <dbReference type="NCBI Taxonomy" id="7064"/>
    <lineage>
        <taxon>Eukaryota</taxon>
        <taxon>Metazoa</taxon>
        <taxon>Ecdysozoa</taxon>
        <taxon>Arthropoda</taxon>
        <taxon>Hexapoda</taxon>
        <taxon>Insecta</taxon>
        <taxon>Pterygota</taxon>
        <taxon>Neoptera</taxon>
        <taxon>Endopterygota</taxon>
        <taxon>Coleoptera</taxon>
        <taxon>Polyphaga</taxon>
        <taxon>Scarabaeiformia</taxon>
        <taxon>Scarabaeidae</taxon>
        <taxon>Rutelinae</taxon>
        <taxon>Popillia</taxon>
    </lineage>
</organism>
<comment type="function">
    <text evidence="3">Multifunctional enzyme acting as 1,4-alpha-D-glucan:1,4-alpha-D-glucan 4-alpha-D-glycosyltransferase and amylo-1,6-glucosidase in glycogen degradation.</text>
</comment>
<feature type="region of interest" description="Disordered" evidence="17">
    <location>
        <begin position="26"/>
        <end position="59"/>
    </location>
</feature>
<dbReference type="GO" id="GO:0004135">
    <property type="term" value="F:amylo-alpha-1,6-glucosidase activity"/>
    <property type="evidence" value="ECO:0007669"/>
    <property type="project" value="UniProtKB-EC"/>
</dbReference>
<dbReference type="FunFam" id="1.50.10.10:FF:000039">
    <property type="entry name" value="Glycogen debranching enzyme Gdb1, putative"/>
    <property type="match status" value="1"/>
</dbReference>
<evidence type="ECO:0000256" key="16">
    <source>
        <dbReference type="ARBA" id="ARBA00031477"/>
    </source>
</evidence>
<dbReference type="FunFam" id="3.20.20.80:FF:000070">
    <property type="entry name" value="GDB1p Glycogen debranching enzyme"/>
    <property type="match status" value="1"/>
</dbReference>
<gene>
    <name evidence="22" type="ORF">QE152_g23192</name>
</gene>
<dbReference type="SUPFAM" id="SSF51445">
    <property type="entry name" value="(Trans)glycosidases"/>
    <property type="match status" value="1"/>
</dbReference>
<dbReference type="InterPro" id="IPR017853">
    <property type="entry name" value="GH"/>
</dbReference>
<dbReference type="SUPFAM" id="SSF48208">
    <property type="entry name" value="Six-hairpin glycosidases"/>
    <property type="match status" value="1"/>
</dbReference>
<sequence>MNLLFTRAQVTGSRKDKIEDDKTVIETSENRNKSTSAETVINSDSPNSNHNGTQITNRRRGKTKLNERLEVNEVEGDAPTIVYTQTQHAELVSSLKGILDLTSSSENPEKEVIEEVLVEELESQIIVQNDLEPETIIQKLSDLEQQLTLIHQEISAIEATKLEDDMRTDTQVRILTLNHNEHQDSVLYRIEKNWILQFRLGPSLFGRKVRLFCNYPVEPAANLDFVRNCYYQLPWCYDEGCENSDDTASYAQVFAQLSGSFHYYFTYDDSENSEPQGSGFFLIDPVVKYGRNEELPLNCIQCQTVLAKSLGPFATWESKIRVAKEAGYNMIHFTPIQELGASNSSYSLREQLKLNPFFDSTFDDVEKFVAKIRTEWKMASICDIVLNHTANESRWLVEHPEATYNCANCPYMRPAYLLDAALCRFSDDVSRGYYETKGVPREVSTEDHINAIRYLLHSEIIPSLKLHEMYTCDVDKYVMEFLNLARTRSPKSPNKPPDKGKQDAELTLTQDPKFRRLSGKIDVELGLDLYNSFRSDCFDEESRIKRCAEDFKRKLEELNEVIVARLQTHLNAAIDNSIAGIRYFRIQHDGPRIKEVSLKNPLVFRYFTDYGSPKTIREHEDLMYGDKSKYLMAHNGWVMDSDPLKNFAESDSNVYIRRELIAWGDSVKLRFGDKPDDCPFLWNHMRRYVEQMATIFDGVRLDNCHSTPIPVAEYLLDCARKVRPDLYVVNCHSTPIPVAEYLLDCARKVRPDLYVVAELFTNSDQKDNIFVNRLGISSLIREAMSAWDSHEEGRLVYRYGGCPVGAFYQPSIRPLVPSIAHALFLDLTHDNPSPIQKRSVFDLLPSTALVNMACCASGSNRGYDELVPHHIHVVDEKRQYTEWWDDQSDVLDNVRYVLRHSGIIPAKRAINDLHFQLGMNGYDQVYVDQMDADIVAVTRHNPETHESVVLVAFTAFNHPDVNAANYQRGIKPLEVEGNLDEIIFEATLNHVSVRDGGSKYANVENFDKHTDYINGLAEYEVDMKQHIQLSDSDVLEWVESGRQNYTKLQFKNFKPGSVVAIKVSLPKIIQESVRKIRDLLISLSRNDDRELSQIVGKMSLADLNRTLYRCDREERDEDYGFSSYNIPNFGSLFYCGLQGFMSLLENIRPNNDLGHPMCGNLRDGNWMIDYIWQRLQLDEGTRDLGFWIEKNTMPLKNVPRYLVPSYFDAVITRIYVRLLEHTFNFMSDFVRNGSTFVKSLALGSVQFGAVIRSAPLPQLATNINPPKPPLRRVGNEMVQACVTLSAGLPHFSVGYMRNWGRDTFIALRGLFMLTGRYDEARYIILAYGGCLRHGLIPNLLDGGRNARNARYNCRDAVWWWLYCVQCYVREAPCGVNILNDRVLRLYPTDESRFDDGAAVEQKLQDVIQEALRVHFQGLIFRERNAGRQIDEHMSDKGFTVQIGVHPETGFVFGGNDANCGTWMDKMGSSNKAGNRGKPATPRDGSAVEIVGLSKSVISWLHELHANGQYAYDGVERVGKNNVKTKWTFAQWAKRIQDNFEKYFWVNTEPVKGELRPDLIHKRGIYKDCHGATQEWTDFQLRCNFPVAMCAAPELFQPRHAWAALQNAEKHLLGPLGMKTLDPDDWAYCGDYDNSNDSEATKVAHGFNYHQGPEWVWPIGYFLRAKLHYSKMNGNLESTVSDIKVRLSRHFTEIQTTAWKGLPELTNSNGSFCNDSSRTQAWSMSAVLEVLHDLQKMDGQKVSPNKEIFAISAGNGSRHRSGRRNNFRRGFSKIFQRKKFKYKYSVQERLLYQQNNSSKGKPIRTKLFAKHCDITLFSSVCYSNLYFKSNKSLFGRIIQSKDVQFSNNILFQLDDVVKTSKSYKYMPVFKRNILCDFPGVLITDFRTLIRTTNVYNNVRTKIDESSYANYTPMINYNTLTYANYTPMINYNTLTFTEFYPRRSISFKVSRVCYSPNNVITKKLKRKDLATS</sequence>
<keyword evidence="9" id="KW-0328">Glycosyltransferase</keyword>
<dbReference type="InterPro" id="IPR029436">
    <property type="entry name" value="AGL_euk_N"/>
</dbReference>
<dbReference type="InterPro" id="IPR032790">
    <property type="entry name" value="GDE_C"/>
</dbReference>
<name>A0AAW1KJP3_POPJA</name>
<evidence type="ECO:0000256" key="3">
    <source>
        <dbReference type="ARBA" id="ARBA00003530"/>
    </source>
</evidence>
<dbReference type="GO" id="GO:0004134">
    <property type="term" value="F:4-alpha-glucanotransferase activity"/>
    <property type="evidence" value="ECO:0007669"/>
    <property type="project" value="UniProtKB-EC"/>
</dbReference>
<dbReference type="InterPro" id="IPR032792">
    <property type="entry name" value="AGL_glucanoTrfase"/>
</dbReference>
<keyword evidence="11" id="KW-0378">Hydrolase</keyword>
<dbReference type="GO" id="GO:0005978">
    <property type="term" value="P:glycogen biosynthetic process"/>
    <property type="evidence" value="ECO:0007669"/>
    <property type="project" value="UniProtKB-KW"/>
</dbReference>
<evidence type="ECO:0000259" key="18">
    <source>
        <dbReference type="Pfam" id="PF06202"/>
    </source>
</evidence>
<dbReference type="PANTHER" id="PTHR10569">
    <property type="entry name" value="GLYCOGEN DEBRANCHING ENZYME"/>
    <property type="match status" value="1"/>
</dbReference>
<evidence type="ECO:0000256" key="12">
    <source>
        <dbReference type="ARBA" id="ARBA00023056"/>
    </source>
</evidence>
<dbReference type="CDD" id="cd11327">
    <property type="entry name" value="AmyAc_Glg_debranch_2"/>
    <property type="match status" value="1"/>
</dbReference>
<feature type="region of interest" description="Disordered" evidence="17">
    <location>
        <begin position="488"/>
        <end position="507"/>
    </location>
</feature>
<feature type="domain" description="Glycogen debranching enzyme glucanotransferase" evidence="20">
    <location>
        <begin position="294"/>
        <end position="727"/>
    </location>
</feature>
<dbReference type="Pfam" id="PF14701">
    <property type="entry name" value="hDGE_amylase"/>
    <property type="match status" value="2"/>
</dbReference>
<evidence type="ECO:0000256" key="15">
    <source>
        <dbReference type="ARBA" id="ARBA00025780"/>
    </source>
</evidence>
<dbReference type="InterPro" id="IPR032788">
    <property type="entry name" value="AGL_central"/>
</dbReference>
<feature type="domain" description="Eukaryotic glycogen debranching enzyme N-terminal" evidence="19">
    <location>
        <begin position="196"/>
        <end position="288"/>
    </location>
</feature>
<comment type="caution">
    <text evidence="22">The sequence shown here is derived from an EMBL/GenBank/DDBJ whole genome shotgun (WGS) entry which is preliminary data.</text>
</comment>
<evidence type="ECO:0000256" key="7">
    <source>
        <dbReference type="ARBA" id="ARBA00020723"/>
    </source>
</evidence>
<evidence type="ECO:0000256" key="6">
    <source>
        <dbReference type="ARBA" id="ARBA00012778"/>
    </source>
</evidence>
<dbReference type="InterPro" id="IPR010401">
    <property type="entry name" value="AGL/Gdb1"/>
</dbReference>
<dbReference type="PANTHER" id="PTHR10569:SF2">
    <property type="entry name" value="GLYCOGEN DEBRANCHING ENZYME"/>
    <property type="match status" value="1"/>
</dbReference>
<dbReference type="Gene3D" id="1.50.10.10">
    <property type="match status" value="1"/>
</dbReference>
<evidence type="ECO:0000259" key="20">
    <source>
        <dbReference type="Pfam" id="PF14701"/>
    </source>
</evidence>
<evidence type="ECO:0000256" key="4">
    <source>
        <dbReference type="ARBA" id="ARBA00004496"/>
    </source>
</evidence>
<comment type="similarity">
    <text evidence="15">Belongs to the glycogen debranching enzyme family.</text>
</comment>
<comment type="subcellular location">
    <subcellularLocation>
        <location evidence="4">Cytoplasm</location>
    </subcellularLocation>
</comment>
<protein>
    <recommendedName>
        <fullName evidence="7">Glycogen debranching enzyme</fullName>
        <ecNumber evidence="5">2.4.1.25</ecNumber>
        <ecNumber evidence="6">3.2.1.33</ecNumber>
    </recommendedName>
    <alternativeName>
        <fullName evidence="16">Glycogen debrancher</fullName>
    </alternativeName>
</protein>
<proteinExistence type="inferred from homology"/>
<dbReference type="Pfam" id="PF14699">
    <property type="entry name" value="hGDE_N"/>
    <property type="match status" value="1"/>
</dbReference>
<dbReference type="Proteomes" id="UP001458880">
    <property type="component" value="Unassembled WGS sequence"/>
</dbReference>
<dbReference type="GO" id="GO:0005980">
    <property type="term" value="P:glycogen catabolic process"/>
    <property type="evidence" value="ECO:0007669"/>
    <property type="project" value="InterPro"/>
</dbReference>
<keyword evidence="13" id="KW-0511">Multifunctional enzyme</keyword>
<evidence type="ECO:0000259" key="21">
    <source>
        <dbReference type="Pfam" id="PF14702"/>
    </source>
</evidence>
<dbReference type="GO" id="GO:0005737">
    <property type="term" value="C:cytoplasm"/>
    <property type="evidence" value="ECO:0007669"/>
    <property type="project" value="UniProtKB-SubCell"/>
</dbReference>
<evidence type="ECO:0000256" key="1">
    <source>
        <dbReference type="ARBA" id="ARBA00000439"/>
    </source>
</evidence>
<evidence type="ECO:0000313" key="22">
    <source>
        <dbReference type="EMBL" id="KAK9718444.1"/>
    </source>
</evidence>
<dbReference type="InterPro" id="IPR012341">
    <property type="entry name" value="6hp_glycosidase-like_sf"/>
</dbReference>
<keyword evidence="12" id="KW-0320">Glycogen biosynthesis</keyword>
<evidence type="ECO:0000256" key="14">
    <source>
        <dbReference type="ARBA" id="ARBA00023295"/>
    </source>
</evidence>
<evidence type="ECO:0000256" key="8">
    <source>
        <dbReference type="ARBA" id="ARBA00022490"/>
    </source>
</evidence>
<comment type="catalytic activity">
    <reaction evidence="1">
        <text>Transfers a segment of a (1-&gt;4)-alpha-D-glucan to a new position in an acceptor, which may be glucose or a (1-&gt;4)-alpha-D-glucan.</text>
        <dbReference type="EC" id="2.4.1.25"/>
    </reaction>
</comment>
<evidence type="ECO:0000256" key="17">
    <source>
        <dbReference type="SAM" id="MobiDB-lite"/>
    </source>
</evidence>
<evidence type="ECO:0000256" key="11">
    <source>
        <dbReference type="ARBA" id="ARBA00022801"/>
    </source>
</evidence>
<evidence type="ECO:0000256" key="2">
    <source>
        <dbReference type="ARBA" id="ARBA00000927"/>
    </source>
</evidence>
<feature type="domain" description="Glycogen debranching enzyme glucanotransferase" evidence="20">
    <location>
        <begin position="730"/>
        <end position="754"/>
    </location>
</feature>
<accession>A0AAW1KJP3</accession>
<feature type="domain" description="Glycogen debranching enzyme C-terminal" evidence="18">
    <location>
        <begin position="1277"/>
        <end position="1728"/>
    </location>
</feature>
<evidence type="ECO:0000313" key="23">
    <source>
        <dbReference type="Proteomes" id="UP001458880"/>
    </source>
</evidence>
<evidence type="ECO:0000256" key="9">
    <source>
        <dbReference type="ARBA" id="ARBA00022676"/>
    </source>
</evidence>
<keyword evidence="10" id="KW-0808">Transferase</keyword>
<keyword evidence="23" id="KW-1185">Reference proteome</keyword>
<dbReference type="Gene3D" id="3.20.20.80">
    <property type="entry name" value="Glycosidases"/>
    <property type="match status" value="1"/>
</dbReference>
<evidence type="ECO:0000256" key="5">
    <source>
        <dbReference type="ARBA" id="ARBA00012560"/>
    </source>
</evidence>
<dbReference type="EC" id="2.4.1.25" evidence="5"/>
<feature type="compositionally biased region" description="Polar residues" evidence="17">
    <location>
        <begin position="33"/>
        <end position="56"/>
    </location>
</feature>
<dbReference type="Pfam" id="PF06202">
    <property type="entry name" value="GDE_C"/>
    <property type="match status" value="1"/>
</dbReference>
<keyword evidence="8" id="KW-0963">Cytoplasm</keyword>
<feature type="domain" description="Glycogen debranching enzyme central" evidence="21">
    <location>
        <begin position="902"/>
        <end position="1175"/>
    </location>
</feature>
<reference evidence="22 23" key="1">
    <citation type="journal article" date="2024" name="BMC Genomics">
        <title>De novo assembly and annotation of Popillia japonica's genome with initial clues to its potential as an invasive pest.</title>
        <authorList>
            <person name="Cucini C."/>
            <person name="Boschi S."/>
            <person name="Funari R."/>
            <person name="Cardaioli E."/>
            <person name="Iannotti N."/>
            <person name="Marturano G."/>
            <person name="Paoli F."/>
            <person name="Bruttini M."/>
            <person name="Carapelli A."/>
            <person name="Frati F."/>
            <person name="Nardi F."/>
        </authorList>
    </citation>
    <scope>NUCLEOTIDE SEQUENCE [LARGE SCALE GENOMIC DNA]</scope>
    <source>
        <strain evidence="22">DMR45628</strain>
    </source>
</reference>
<evidence type="ECO:0000256" key="13">
    <source>
        <dbReference type="ARBA" id="ARBA00023268"/>
    </source>
</evidence>
<dbReference type="Pfam" id="PF14702">
    <property type="entry name" value="hGDE_central"/>
    <property type="match status" value="1"/>
</dbReference>
<dbReference type="EC" id="3.2.1.33" evidence="6"/>
<evidence type="ECO:0000256" key="10">
    <source>
        <dbReference type="ARBA" id="ARBA00022679"/>
    </source>
</evidence>
<keyword evidence="14" id="KW-0326">Glycosidase</keyword>
<evidence type="ECO:0000259" key="19">
    <source>
        <dbReference type="Pfam" id="PF14699"/>
    </source>
</evidence>
<dbReference type="EMBL" id="JASPKY010000228">
    <property type="protein sequence ID" value="KAK9718444.1"/>
    <property type="molecule type" value="Genomic_DNA"/>
</dbReference>
<dbReference type="InterPro" id="IPR008928">
    <property type="entry name" value="6-hairpin_glycosidase_sf"/>
</dbReference>
<comment type="catalytic activity">
    <reaction evidence="2">
        <text>Hydrolysis of (1-&gt;6)-alpha-D-glucosidic branch linkages in glycogen phosphorylase limit dextrin.</text>
        <dbReference type="EC" id="3.2.1.33"/>
    </reaction>
</comment>